<evidence type="ECO:0000313" key="3">
    <source>
        <dbReference type="Proteomes" id="UP000799302"/>
    </source>
</evidence>
<organism evidence="2 3">
    <name type="scientific">Microthyrium microscopicum</name>
    <dbReference type="NCBI Taxonomy" id="703497"/>
    <lineage>
        <taxon>Eukaryota</taxon>
        <taxon>Fungi</taxon>
        <taxon>Dikarya</taxon>
        <taxon>Ascomycota</taxon>
        <taxon>Pezizomycotina</taxon>
        <taxon>Dothideomycetes</taxon>
        <taxon>Dothideomycetes incertae sedis</taxon>
        <taxon>Microthyriales</taxon>
        <taxon>Microthyriaceae</taxon>
        <taxon>Microthyrium</taxon>
    </lineage>
</organism>
<feature type="compositionally biased region" description="Basic and acidic residues" evidence="1">
    <location>
        <begin position="50"/>
        <end position="63"/>
    </location>
</feature>
<feature type="compositionally biased region" description="Polar residues" evidence="1">
    <location>
        <begin position="200"/>
        <end position="210"/>
    </location>
</feature>
<name>A0A6A6USL8_9PEZI</name>
<feature type="region of interest" description="Disordered" evidence="1">
    <location>
        <begin position="140"/>
        <end position="269"/>
    </location>
</feature>
<evidence type="ECO:0000256" key="1">
    <source>
        <dbReference type="SAM" id="MobiDB-lite"/>
    </source>
</evidence>
<protein>
    <recommendedName>
        <fullName evidence="4">Stc1 domain-containing protein</fullName>
    </recommendedName>
</protein>
<keyword evidence="3" id="KW-1185">Reference proteome</keyword>
<evidence type="ECO:0008006" key="4">
    <source>
        <dbReference type="Google" id="ProtNLM"/>
    </source>
</evidence>
<feature type="region of interest" description="Disordered" evidence="1">
    <location>
        <begin position="15"/>
        <end position="63"/>
    </location>
</feature>
<feature type="compositionally biased region" description="Polar residues" evidence="1">
    <location>
        <begin position="152"/>
        <end position="173"/>
    </location>
</feature>
<gene>
    <name evidence="2" type="ORF">BT63DRAFT_449755</name>
</gene>
<dbReference type="Proteomes" id="UP000799302">
    <property type="component" value="Unassembled WGS sequence"/>
</dbReference>
<dbReference type="EMBL" id="MU004230">
    <property type="protein sequence ID" value="KAF2674760.1"/>
    <property type="molecule type" value="Genomic_DNA"/>
</dbReference>
<dbReference type="AlphaFoldDB" id="A0A6A6USL8"/>
<evidence type="ECO:0000313" key="2">
    <source>
        <dbReference type="EMBL" id="KAF2674760.1"/>
    </source>
</evidence>
<sequence length="269" mass="29472">MQRCSGRCGMLLPLEDFDDDPQKRPEAGIKQGAATQSSLNECSSCGEPLPPEKFDNNSRRPSEKRKVCSRCCSKARVRYDLDERRNASMDIVKSGNVHASDAPKVREPVVFLDACRSGDLRINQYFENGKEFIGDLQQEDNQTSGPLRFQSAPHTSSGFFDTTSRGAYPSNSLRDVRGTFYPNAPPQLSLSHAGVPPESTHPSDVQNSMRNVGPLPPMNSHRIPAGPSYGAQADIPWSNAQRDPDAVLDGDARQKSEQENARPGRGGAE</sequence>
<reference evidence="2" key="1">
    <citation type="journal article" date="2020" name="Stud. Mycol.">
        <title>101 Dothideomycetes genomes: a test case for predicting lifestyles and emergence of pathogens.</title>
        <authorList>
            <person name="Haridas S."/>
            <person name="Albert R."/>
            <person name="Binder M."/>
            <person name="Bloem J."/>
            <person name="Labutti K."/>
            <person name="Salamov A."/>
            <person name="Andreopoulos B."/>
            <person name="Baker S."/>
            <person name="Barry K."/>
            <person name="Bills G."/>
            <person name="Bluhm B."/>
            <person name="Cannon C."/>
            <person name="Castanera R."/>
            <person name="Culley D."/>
            <person name="Daum C."/>
            <person name="Ezra D."/>
            <person name="Gonzalez J."/>
            <person name="Henrissat B."/>
            <person name="Kuo A."/>
            <person name="Liang C."/>
            <person name="Lipzen A."/>
            <person name="Lutzoni F."/>
            <person name="Magnuson J."/>
            <person name="Mondo S."/>
            <person name="Nolan M."/>
            <person name="Ohm R."/>
            <person name="Pangilinan J."/>
            <person name="Park H.-J."/>
            <person name="Ramirez L."/>
            <person name="Alfaro M."/>
            <person name="Sun H."/>
            <person name="Tritt A."/>
            <person name="Yoshinaga Y."/>
            <person name="Zwiers L.-H."/>
            <person name="Turgeon B."/>
            <person name="Goodwin S."/>
            <person name="Spatafora J."/>
            <person name="Crous P."/>
            <person name="Grigoriev I."/>
        </authorList>
    </citation>
    <scope>NUCLEOTIDE SEQUENCE</scope>
    <source>
        <strain evidence="2">CBS 115976</strain>
    </source>
</reference>
<feature type="compositionally biased region" description="Basic and acidic residues" evidence="1">
    <location>
        <begin position="242"/>
        <end position="269"/>
    </location>
</feature>
<feature type="compositionally biased region" description="Polar residues" evidence="1">
    <location>
        <begin position="33"/>
        <end position="43"/>
    </location>
</feature>
<accession>A0A6A6USL8</accession>
<proteinExistence type="predicted"/>